<name>A0A4Q7Y0H0_9BACT</name>
<keyword evidence="3" id="KW-1185">Reference proteome</keyword>
<accession>A0A4Q7Y0H0</accession>
<reference evidence="2 3" key="1">
    <citation type="submission" date="2019-02" db="EMBL/GenBank/DDBJ databases">
        <title>Genomic Encyclopedia of Archaeal and Bacterial Type Strains, Phase II (KMG-II): from individual species to whole genera.</title>
        <authorList>
            <person name="Goeker M."/>
        </authorList>
    </citation>
    <scope>NUCLEOTIDE SEQUENCE [LARGE SCALE GENOMIC DNA]</scope>
    <source>
        <strain evidence="2 3">DSM 18101</strain>
    </source>
</reference>
<dbReference type="InterPro" id="IPR058548">
    <property type="entry name" value="MlaB-like_STAS"/>
</dbReference>
<gene>
    <name evidence="2" type="ORF">BDD14_6392</name>
</gene>
<feature type="domain" description="MlaB-like STAS" evidence="1">
    <location>
        <begin position="20"/>
        <end position="80"/>
    </location>
</feature>
<evidence type="ECO:0000259" key="1">
    <source>
        <dbReference type="Pfam" id="PF13466"/>
    </source>
</evidence>
<dbReference type="SUPFAM" id="SSF52091">
    <property type="entry name" value="SpoIIaa-like"/>
    <property type="match status" value="1"/>
</dbReference>
<dbReference type="EMBL" id="SHKW01000007">
    <property type="protein sequence ID" value="RZU29774.1"/>
    <property type="molecule type" value="Genomic_DNA"/>
</dbReference>
<dbReference type="Gene3D" id="3.30.750.24">
    <property type="entry name" value="STAS domain"/>
    <property type="match status" value="1"/>
</dbReference>
<dbReference type="Pfam" id="PF13466">
    <property type="entry name" value="STAS_2"/>
    <property type="match status" value="1"/>
</dbReference>
<protein>
    <submittedName>
        <fullName evidence="2">STAS domain-containing protein</fullName>
    </submittedName>
</protein>
<evidence type="ECO:0000313" key="2">
    <source>
        <dbReference type="EMBL" id="RZU29774.1"/>
    </source>
</evidence>
<organism evidence="2 3">
    <name type="scientific">Edaphobacter modestus</name>
    <dbReference type="NCBI Taxonomy" id="388466"/>
    <lineage>
        <taxon>Bacteria</taxon>
        <taxon>Pseudomonadati</taxon>
        <taxon>Acidobacteriota</taxon>
        <taxon>Terriglobia</taxon>
        <taxon>Terriglobales</taxon>
        <taxon>Acidobacteriaceae</taxon>
        <taxon>Edaphobacter</taxon>
    </lineage>
</organism>
<evidence type="ECO:0000313" key="3">
    <source>
        <dbReference type="Proteomes" id="UP000292958"/>
    </source>
</evidence>
<comment type="caution">
    <text evidence="2">The sequence shown here is derived from an EMBL/GenBank/DDBJ whole genome shotgun (WGS) entry which is preliminary data.</text>
</comment>
<dbReference type="InterPro" id="IPR036513">
    <property type="entry name" value="STAS_dom_sf"/>
</dbReference>
<dbReference type="Proteomes" id="UP000292958">
    <property type="component" value="Unassembled WGS sequence"/>
</dbReference>
<sequence length="97" mass="11325">MRGSMTLRIERVSGKRRTRIRLSGELRYEHLDQVKAEIERSGPRVVLDLEEVDHVDVEGVRFLNACRAEGLSVLHCSPYVREWMFREQAEARKSRGD</sequence>
<dbReference type="AlphaFoldDB" id="A0A4Q7Y0H0"/>
<proteinExistence type="predicted"/>
<dbReference type="OrthoDB" id="121077at2"/>